<organism evidence="3 4">
    <name type="scientific">Chryseobacterium oncorhynchi</name>
    <dbReference type="NCBI Taxonomy" id="741074"/>
    <lineage>
        <taxon>Bacteria</taxon>
        <taxon>Pseudomonadati</taxon>
        <taxon>Bacteroidota</taxon>
        <taxon>Flavobacteriia</taxon>
        <taxon>Flavobacteriales</taxon>
        <taxon>Weeksellaceae</taxon>
        <taxon>Chryseobacterium group</taxon>
        <taxon>Chryseobacterium</taxon>
    </lineage>
</organism>
<dbReference type="OrthoDB" id="1039148at2"/>
<dbReference type="PROSITE" id="PS51257">
    <property type="entry name" value="PROKAR_LIPOPROTEIN"/>
    <property type="match status" value="1"/>
</dbReference>
<comment type="caution">
    <text evidence="3">The sequence shown here is derived from an EMBL/GenBank/DDBJ whole genome shotgun (WGS) entry which is preliminary data.</text>
</comment>
<evidence type="ECO:0000256" key="1">
    <source>
        <dbReference type="SAM" id="MobiDB-lite"/>
    </source>
</evidence>
<dbReference type="RefSeq" id="WP_109623998.1">
    <property type="nucleotide sequence ID" value="NZ_PPEI02000012.1"/>
</dbReference>
<name>A0A316WFN8_9FLAO</name>
<protein>
    <recommendedName>
        <fullName evidence="5">Conjugal transfer protein TraK</fullName>
    </recommendedName>
</protein>
<feature type="transmembrane region" description="Helical" evidence="2">
    <location>
        <begin position="20"/>
        <end position="40"/>
    </location>
</feature>
<dbReference type="EMBL" id="PPEI02000012">
    <property type="protein sequence ID" value="PWN59193.1"/>
    <property type="molecule type" value="Genomic_DNA"/>
</dbReference>
<dbReference type="AlphaFoldDB" id="A0A316WFN8"/>
<keyword evidence="2" id="KW-1133">Transmembrane helix</keyword>
<evidence type="ECO:0000256" key="2">
    <source>
        <dbReference type="SAM" id="Phobius"/>
    </source>
</evidence>
<sequence length="227" mass="26226">MKLGENFYEVLKKNNTTVWVIGLVAISCILGSLYFAFTVYKDSTNNIYSINEKGELIPLKKLDIQNAELIQAKANLEYFVEQYYNLDAYSMKRKRERVLWLVGEQPTKIIKDRSAKGYFDEFLSIAGLTQNAEILQQTLKVSKEAPYNAEFVVRIQRINGGISEFYNSTIKLRMEKVNRNYPYNPYGLLITQFSENLQKVDVKSEPAVEEVKASEEETIQNPKEYGK</sequence>
<evidence type="ECO:0008006" key="5">
    <source>
        <dbReference type="Google" id="ProtNLM"/>
    </source>
</evidence>
<evidence type="ECO:0000313" key="4">
    <source>
        <dbReference type="Proteomes" id="UP000236182"/>
    </source>
</evidence>
<keyword evidence="4" id="KW-1185">Reference proteome</keyword>
<keyword evidence="2" id="KW-0472">Membrane</keyword>
<reference evidence="3" key="1">
    <citation type="submission" date="2018-04" db="EMBL/GenBank/DDBJ databases">
        <title>Draft Genome Sequences of Chryseobacterium lactis NCTC11390T isolated from milk, Chryseobacterium oncorhynchi 701B-08T from rainbow trout, and Chryseobacterium viscerum 687B-08T from diseased fish.</title>
        <authorList>
            <person name="Jeong J.-J."/>
            <person name="Lee Y.J."/>
            <person name="Pathiraja D."/>
            <person name="Park B."/>
            <person name="Choi I.-G."/>
            <person name="Kim K.D."/>
        </authorList>
    </citation>
    <scope>NUCLEOTIDE SEQUENCE [LARGE SCALE GENOMIC DNA]</scope>
    <source>
        <strain evidence="3">701B-08</strain>
    </source>
</reference>
<gene>
    <name evidence="3" type="ORF">C1638_021540</name>
</gene>
<evidence type="ECO:0000313" key="3">
    <source>
        <dbReference type="EMBL" id="PWN59193.1"/>
    </source>
</evidence>
<keyword evidence="2" id="KW-0812">Transmembrane</keyword>
<feature type="region of interest" description="Disordered" evidence="1">
    <location>
        <begin position="208"/>
        <end position="227"/>
    </location>
</feature>
<proteinExistence type="predicted"/>
<dbReference type="Proteomes" id="UP000236182">
    <property type="component" value="Unassembled WGS sequence"/>
</dbReference>
<accession>A0A316WFN8</accession>